<comment type="similarity">
    <text evidence="1 7">Belongs to the universal ribosomal protein uL6 family.</text>
</comment>
<dbReference type="PRINTS" id="PR00059">
    <property type="entry name" value="RIBOSOMALL6"/>
</dbReference>
<dbReference type="FunFam" id="3.90.930.12:FF:000001">
    <property type="entry name" value="50S ribosomal protein L6"/>
    <property type="match status" value="1"/>
</dbReference>
<geneLocation type="plastid" evidence="9"/>
<dbReference type="GO" id="GO:0002181">
    <property type="term" value="P:cytoplasmic translation"/>
    <property type="evidence" value="ECO:0007669"/>
    <property type="project" value="TreeGrafter"/>
</dbReference>
<evidence type="ECO:0000313" key="9">
    <source>
        <dbReference type="EMBL" id="WDA98991.1"/>
    </source>
</evidence>
<evidence type="ECO:0000256" key="7">
    <source>
        <dbReference type="RuleBase" id="RU003869"/>
    </source>
</evidence>
<dbReference type="FunFam" id="3.90.930.12:FF:000002">
    <property type="entry name" value="50S ribosomal protein L6"/>
    <property type="match status" value="1"/>
</dbReference>
<feature type="domain" description="Large ribosomal subunit protein uL6 alpha-beta" evidence="8">
    <location>
        <begin position="11"/>
        <end position="82"/>
    </location>
</feature>
<keyword evidence="5 7" id="KW-0687">Ribonucleoprotein</keyword>
<evidence type="ECO:0000256" key="3">
    <source>
        <dbReference type="ARBA" id="ARBA00022884"/>
    </source>
</evidence>
<keyword evidence="4 7" id="KW-0689">Ribosomal protein</keyword>
<feature type="domain" description="Large ribosomal subunit protein uL6 alpha-beta" evidence="8">
    <location>
        <begin position="91"/>
        <end position="164"/>
    </location>
</feature>
<accession>A0A9Y1MX28</accession>
<dbReference type="InterPro" id="IPR019906">
    <property type="entry name" value="Ribosomal_uL6_bac-type"/>
</dbReference>
<keyword evidence="3" id="KW-0694">RNA-binding</keyword>
<dbReference type="GO" id="GO:0003735">
    <property type="term" value="F:structural constituent of ribosome"/>
    <property type="evidence" value="ECO:0007669"/>
    <property type="project" value="InterPro"/>
</dbReference>
<keyword evidence="9" id="KW-0934">Plastid</keyword>
<dbReference type="HAMAP" id="MF_01365_B">
    <property type="entry name" value="Ribosomal_uL6_B"/>
    <property type="match status" value="1"/>
</dbReference>
<evidence type="ECO:0000259" key="8">
    <source>
        <dbReference type="Pfam" id="PF00347"/>
    </source>
</evidence>
<dbReference type="AlphaFoldDB" id="A0A9Y1MX28"/>
<dbReference type="GO" id="GO:0019843">
    <property type="term" value="F:rRNA binding"/>
    <property type="evidence" value="ECO:0007669"/>
    <property type="project" value="UniProtKB-KW"/>
</dbReference>
<dbReference type="InterPro" id="IPR020040">
    <property type="entry name" value="Ribosomal_uL6_a/b-dom"/>
</dbReference>
<sequence>MSRIGKKTIIVPEKVIVNIEQQKILVKGPKGKLVKVLPNHIKVIQESQQLRIEKISNSKLSKQLHGLCRTLIANMIKGVSEGFEKHLEIQGVGFRSHFDGNSLLLNVGYSHPINIAPPEGIHIKVENGTSITVIGIDKEEVGRVASWIRSSRPPEPYKGKGIRYQGEYIKRKVGKAGK</sequence>
<dbReference type="Gene3D" id="3.90.930.12">
    <property type="entry name" value="Ribosomal protein L6, alpha-beta domain"/>
    <property type="match status" value="2"/>
</dbReference>
<keyword evidence="2" id="KW-0699">rRNA-binding</keyword>
<proteinExistence type="inferred from homology"/>
<evidence type="ECO:0000256" key="1">
    <source>
        <dbReference type="ARBA" id="ARBA00009356"/>
    </source>
</evidence>
<dbReference type="NCBIfam" id="TIGR03654">
    <property type="entry name" value="L6_bact"/>
    <property type="match status" value="1"/>
</dbReference>
<dbReference type="EMBL" id="OP616811">
    <property type="protein sequence ID" value="WDA98991.1"/>
    <property type="molecule type" value="Genomic_DNA"/>
</dbReference>
<dbReference type="InterPro" id="IPR036789">
    <property type="entry name" value="Ribosomal_uL6-like_a/b-dom_sf"/>
</dbReference>
<name>A0A9Y1MX28_9RHOD</name>
<dbReference type="GO" id="GO:0022625">
    <property type="term" value="C:cytosolic large ribosomal subunit"/>
    <property type="evidence" value="ECO:0007669"/>
    <property type="project" value="TreeGrafter"/>
</dbReference>
<organism evidence="9">
    <name type="scientific">Sciadococcus taiwanensis</name>
    <dbReference type="NCBI Taxonomy" id="3028030"/>
    <lineage>
        <taxon>Eukaryota</taxon>
        <taxon>Rhodophyta</taxon>
        <taxon>Bangiophyceae</taxon>
        <taxon>Cavernulicolales</taxon>
        <taxon>Cavernulicolaceae</taxon>
        <taxon>Sciadococcus</taxon>
    </lineage>
</organism>
<dbReference type="PIRSF" id="PIRSF002162">
    <property type="entry name" value="Ribosomal_L6"/>
    <property type="match status" value="1"/>
</dbReference>
<gene>
    <name evidence="9" type="primary">rpl6</name>
    <name evidence="9" type="ORF">SCTW_209</name>
</gene>
<evidence type="ECO:0000256" key="4">
    <source>
        <dbReference type="ARBA" id="ARBA00022980"/>
    </source>
</evidence>
<evidence type="ECO:0000256" key="5">
    <source>
        <dbReference type="ARBA" id="ARBA00023274"/>
    </source>
</evidence>
<dbReference type="PROSITE" id="PS00525">
    <property type="entry name" value="RIBOSOMAL_L6_1"/>
    <property type="match status" value="1"/>
</dbReference>
<evidence type="ECO:0000256" key="2">
    <source>
        <dbReference type="ARBA" id="ARBA00022730"/>
    </source>
</evidence>
<dbReference type="InterPro" id="IPR002358">
    <property type="entry name" value="Ribosomal_uL6_CS"/>
</dbReference>
<reference evidence="9" key="1">
    <citation type="journal article" date="2023" name="J. Phycol.">
        <title>Revised classification of the Cyanidiophyceae based on plastid genome data with descriptions of the Cavernulicolales ord. nov. and Galdieriales ord. nov. (Rhodophyta).</title>
        <authorList>
            <person name="Park S.I."/>
            <person name="Cho C.H."/>
            <person name="Ciniglia C."/>
            <person name="Huang T.Y."/>
            <person name="Liu S.L."/>
            <person name="Bustamante D.E."/>
            <person name="Calderon M.S."/>
            <person name="Mansilla A."/>
            <person name="McDermott T."/>
            <person name="Andersen R.A."/>
            <person name="Yoon H.S."/>
        </authorList>
    </citation>
    <scope>NUCLEOTIDE SEQUENCE</scope>
</reference>
<dbReference type="SUPFAM" id="SSF56053">
    <property type="entry name" value="Ribosomal protein L6"/>
    <property type="match status" value="2"/>
</dbReference>
<dbReference type="InterPro" id="IPR000702">
    <property type="entry name" value="Ribosomal_uL6-like"/>
</dbReference>
<dbReference type="PANTHER" id="PTHR11655:SF14">
    <property type="entry name" value="LARGE RIBOSOMAL SUBUNIT PROTEIN UL6M"/>
    <property type="match status" value="1"/>
</dbReference>
<dbReference type="PANTHER" id="PTHR11655">
    <property type="entry name" value="60S/50S RIBOSOMAL PROTEIN L6/L9"/>
    <property type="match status" value="1"/>
</dbReference>
<protein>
    <recommendedName>
        <fullName evidence="6">Large ribosomal subunit protein uL6c</fullName>
    </recommendedName>
</protein>
<evidence type="ECO:0000256" key="6">
    <source>
        <dbReference type="ARBA" id="ARBA00069413"/>
    </source>
</evidence>
<dbReference type="Pfam" id="PF00347">
    <property type="entry name" value="Ribosomal_L6"/>
    <property type="match status" value="2"/>
</dbReference>